<dbReference type="InterPro" id="IPR013749">
    <property type="entry name" value="PM/HMP-P_kinase-1"/>
</dbReference>
<dbReference type="PANTHER" id="PTHR20858:SF17">
    <property type="entry name" value="HYDROXYMETHYLPYRIMIDINE_PHOSPHOMETHYLPYRIMIDINE KINASE THI20-RELATED"/>
    <property type="match status" value="1"/>
</dbReference>
<dbReference type="EC" id="2.7.1.49" evidence="2"/>
<dbReference type="EMBL" id="CP121689">
    <property type="protein sequence ID" value="WZL75444.1"/>
    <property type="molecule type" value="Genomic_DNA"/>
</dbReference>
<evidence type="ECO:0000313" key="4">
    <source>
        <dbReference type="EMBL" id="WZL75444.1"/>
    </source>
</evidence>
<dbReference type="GO" id="GO:0008972">
    <property type="term" value="F:phosphomethylpyrimidine kinase activity"/>
    <property type="evidence" value="ECO:0007669"/>
    <property type="project" value="UniProtKB-EC"/>
</dbReference>
<organism evidence="4 5">
    <name type="scientific">Thermatribacter velox</name>
    <dbReference type="NCBI Taxonomy" id="3039681"/>
    <lineage>
        <taxon>Bacteria</taxon>
        <taxon>Pseudomonadati</taxon>
        <taxon>Atribacterota</taxon>
        <taxon>Atribacteria</taxon>
        <taxon>Atribacterales</taxon>
        <taxon>Thermatribacteraceae</taxon>
        <taxon>Thermatribacter</taxon>
    </lineage>
</organism>
<accession>A0ABZ2Y8Y7</accession>
<proteinExistence type="predicted"/>
<protein>
    <recommendedName>
        <fullName evidence="2">hydroxymethylpyrimidine kinase</fullName>
        <ecNumber evidence="2">2.7.1.49</ecNumber>
    </recommendedName>
</protein>
<dbReference type="RefSeq" id="WP_369017591.1">
    <property type="nucleotide sequence ID" value="NZ_CP121689.1"/>
</dbReference>
<dbReference type="Pfam" id="PF08543">
    <property type="entry name" value="Phos_pyr_kin"/>
    <property type="match status" value="1"/>
</dbReference>
<sequence>MKRALSIAGSDSGGGAGIQADLKTFCAFGVYGMTAITAVTAQNTQRVEAIQALSPQMVAAQIRCVVEDIGVDAVKTGMLFSSDIIEVVAAELARFQIKNLVVDPVMVAKSGARLLREDAIQSLMTRLLPLALLVTPNLPEALILAGMEKIEGLEEMQEAARRIREKGVRAVLIKGGHLPGEETLDLFFDGEQFHLFRGKRISTRNTHGTGCTYSAAICALLALGYNLPEAVGEARRYMELVITHSLPLGGGFGPTNHLAPLFIKAEINPQEGGKLW</sequence>
<gene>
    <name evidence="4" type="primary">thiD</name>
    <name evidence="4" type="ORF">QBE54_07560</name>
</gene>
<feature type="domain" description="Pyridoxamine kinase/Phosphomethylpyrimidine kinase" evidence="3">
    <location>
        <begin position="11"/>
        <end position="256"/>
    </location>
</feature>
<keyword evidence="5" id="KW-1185">Reference proteome</keyword>
<evidence type="ECO:0000256" key="2">
    <source>
        <dbReference type="ARBA" id="ARBA00012135"/>
    </source>
</evidence>
<comment type="pathway">
    <text evidence="1">Cofactor biosynthesis; thiamine diphosphate biosynthesis.</text>
</comment>
<reference evidence="4 5" key="1">
    <citation type="submission" date="2023-03" db="EMBL/GenBank/DDBJ databases">
        <title>Novel Species.</title>
        <authorList>
            <person name="Ma S."/>
        </authorList>
    </citation>
    <scope>NUCLEOTIDE SEQUENCE [LARGE SCALE GENOMIC DNA]</scope>
    <source>
        <strain evidence="4 5">B11</strain>
    </source>
</reference>
<dbReference type="GO" id="GO:0008902">
    <property type="term" value="F:hydroxymethylpyrimidine kinase activity"/>
    <property type="evidence" value="ECO:0007669"/>
    <property type="project" value="UniProtKB-EC"/>
</dbReference>
<evidence type="ECO:0000259" key="3">
    <source>
        <dbReference type="Pfam" id="PF08543"/>
    </source>
</evidence>
<dbReference type="CDD" id="cd01169">
    <property type="entry name" value="HMPP_kinase"/>
    <property type="match status" value="1"/>
</dbReference>
<dbReference type="PANTHER" id="PTHR20858">
    <property type="entry name" value="PHOSPHOMETHYLPYRIMIDINE KINASE"/>
    <property type="match status" value="1"/>
</dbReference>
<dbReference type="InterPro" id="IPR004399">
    <property type="entry name" value="HMP/HMP-P_kinase_dom"/>
</dbReference>
<name>A0ABZ2Y8Y7_9BACT</name>
<dbReference type="SUPFAM" id="SSF53613">
    <property type="entry name" value="Ribokinase-like"/>
    <property type="match status" value="1"/>
</dbReference>
<dbReference type="Gene3D" id="3.40.1190.20">
    <property type="match status" value="1"/>
</dbReference>
<dbReference type="InterPro" id="IPR029056">
    <property type="entry name" value="Ribokinase-like"/>
</dbReference>
<keyword evidence="4" id="KW-0808">Transferase</keyword>
<evidence type="ECO:0000256" key="1">
    <source>
        <dbReference type="ARBA" id="ARBA00004948"/>
    </source>
</evidence>
<dbReference type="Proteomes" id="UP001461341">
    <property type="component" value="Chromosome"/>
</dbReference>
<keyword evidence="4" id="KW-0418">Kinase</keyword>
<evidence type="ECO:0000313" key="5">
    <source>
        <dbReference type="Proteomes" id="UP001461341"/>
    </source>
</evidence>
<dbReference type="NCBIfam" id="TIGR00097">
    <property type="entry name" value="HMP-P_kinase"/>
    <property type="match status" value="1"/>
</dbReference>